<dbReference type="InterPro" id="IPR004087">
    <property type="entry name" value="KH_dom"/>
</dbReference>
<dbReference type="InterPro" id="IPR004088">
    <property type="entry name" value="KH_dom_type_1"/>
</dbReference>
<feature type="compositionally biased region" description="Pro residues" evidence="3">
    <location>
        <begin position="378"/>
        <end position="388"/>
    </location>
</feature>
<feature type="region of interest" description="Disordered" evidence="3">
    <location>
        <begin position="32"/>
        <end position="64"/>
    </location>
</feature>
<feature type="compositionally biased region" description="Low complexity" evidence="3">
    <location>
        <begin position="585"/>
        <end position="619"/>
    </location>
</feature>
<reference evidence="5 6" key="1">
    <citation type="submission" date="2017-06" db="EMBL/GenBank/DDBJ databases">
        <title>A platform for efficient transgenesis in Macrostomum lignano, a flatworm model organism for stem cell research.</title>
        <authorList>
            <person name="Berezikov E."/>
        </authorList>
    </citation>
    <scope>NUCLEOTIDE SEQUENCE [LARGE SCALE GENOMIC DNA]</scope>
    <source>
        <strain evidence="5">DV1</strain>
        <tissue evidence="5">Whole organism</tissue>
    </source>
</reference>
<dbReference type="PANTHER" id="PTHR10288">
    <property type="entry name" value="KH DOMAIN CONTAINING RNA BINDING PROTEIN"/>
    <property type="match status" value="1"/>
</dbReference>
<evidence type="ECO:0000259" key="4">
    <source>
        <dbReference type="SMART" id="SM00322"/>
    </source>
</evidence>
<evidence type="ECO:0000313" key="5">
    <source>
        <dbReference type="EMBL" id="PAA53049.1"/>
    </source>
</evidence>
<evidence type="ECO:0000256" key="2">
    <source>
        <dbReference type="PROSITE-ProRule" id="PRU00117"/>
    </source>
</evidence>
<dbReference type="PROSITE" id="PS50084">
    <property type="entry name" value="KH_TYPE_1"/>
    <property type="match status" value="3"/>
</dbReference>
<dbReference type="InterPro" id="IPR036612">
    <property type="entry name" value="KH_dom_type_1_sf"/>
</dbReference>
<proteinExistence type="predicted"/>
<dbReference type="Proteomes" id="UP000215902">
    <property type="component" value="Unassembled WGS sequence"/>
</dbReference>
<dbReference type="Pfam" id="PF00013">
    <property type="entry name" value="KH_1"/>
    <property type="match status" value="3"/>
</dbReference>
<dbReference type="Gene3D" id="3.30.1370.10">
    <property type="entry name" value="K Homology domain, type 1"/>
    <property type="match status" value="3"/>
</dbReference>
<evidence type="ECO:0000313" key="6">
    <source>
        <dbReference type="Proteomes" id="UP000215902"/>
    </source>
</evidence>
<dbReference type="GO" id="GO:0003723">
    <property type="term" value="F:RNA binding"/>
    <property type="evidence" value="ECO:0007669"/>
    <property type="project" value="UniProtKB-UniRule"/>
</dbReference>
<dbReference type="STRING" id="282301.A0A267DWU6"/>
<sequence length="639" mass="67158">MYSGGHVITADSLALVHQQQFAQMLPHAAPQAACSQQANGGGGSPEHSGTSSSTRPPSTSEAQSLASQMLTIRMLMSGKEVGSIIGKKGENVKKYREESGARINISDGSCPERIVTVTGTVDQIHVAFAMMCQKFEDDFTQSMQRAVANASSGINALPAPPGPSASGTESPTPLSNPSMTDDVSCPPVTLRLLVPATQCGSIIGKGGCKIKEIRELTGASIQVASEVLPNSSERTVTISGTAKAIAKCIKQLCHILLESPAKGATIPYRPKPMMLAAQQPQLQPPGPPHPHLNPNPHQHQQQHHPLGNGFHPGQLLAQAGAAAGAPMTFAPDLNKSATPVNVSLGLPYPAAIPGDAILAGGCLSTAQLALAAAAGLQAPPPPPPPPIPAALVPSSQPHQQHPHHQYQPPQSPQHLHRPAPPAPTNTHELVISNDLIGCIIGRGGSKINEIRQLSGAQIKINNCDEGAKERRVTVTGTPETIATAQYLISSSIELHRQLLALNMAVCAGFGVNPATIGMPPPLAPPPPPVTSAAAASGFMFRSVQQPTAPAQQPQSFIDLPYFGQPICSVLPTQMTMPQSQPPQVMPTVTSEPVQHLQQQQSQAPQPHQQQQQQQSQSPLTTKLKPALSVQRRNQKFSPY</sequence>
<feature type="region of interest" description="Disordered" evidence="3">
    <location>
        <begin position="377"/>
        <end position="426"/>
    </location>
</feature>
<name>A0A267DWU6_9PLAT</name>
<keyword evidence="1" id="KW-0677">Repeat</keyword>
<feature type="compositionally biased region" description="Low complexity" evidence="3">
    <location>
        <begin position="164"/>
        <end position="173"/>
    </location>
</feature>
<feature type="compositionally biased region" description="Low complexity" evidence="3">
    <location>
        <begin position="389"/>
        <end position="399"/>
    </location>
</feature>
<feature type="compositionally biased region" description="Low complexity" evidence="3">
    <location>
        <begin position="48"/>
        <end position="60"/>
    </location>
</feature>
<keyword evidence="2" id="KW-0694">RNA-binding</keyword>
<feature type="compositionally biased region" description="Pro residues" evidence="3">
    <location>
        <begin position="282"/>
        <end position="293"/>
    </location>
</feature>
<dbReference type="CDD" id="cd02396">
    <property type="entry name" value="KH-I_PCBP_rpt2"/>
    <property type="match status" value="1"/>
</dbReference>
<feature type="domain" description="K Homology" evidence="4">
    <location>
        <begin position="186"/>
        <end position="257"/>
    </location>
</feature>
<dbReference type="CDD" id="cd22438">
    <property type="entry name" value="KH-I_PCBP_rpt1"/>
    <property type="match status" value="1"/>
</dbReference>
<feature type="domain" description="K Homology" evidence="4">
    <location>
        <begin position="423"/>
        <end position="493"/>
    </location>
</feature>
<evidence type="ECO:0000256" key="3">
    <source>
        <dbReference type="SAM" id="MobiDB-lite"/>
    </source>
</evidence>
<feature type="compositionally biased region" description="Low complexity" evidence="3">
    <location>
        <begin position="294"/>
        <end position="313"/>
    </location>
</feature>
<organism evidence="5 6">
    <name type="scientific">Macrostomum lignano</name>
    <dbReference type="NCBI Taxonomy" id="282301"/>
    <lineage>
        <taxon>Eukaryota</taxon>
        <taxon>Metazoa</taxon>
        <taxon>Spiralia</taxon>
        <taxon>Lophotrochozoa</taxon>
        <taxon>Platyhelminthes</taxon>
        <taxon>Rhabditophora</taxon>
        <taxon>Macrostomorpha</taxon>
        <taxon>Macrostomida</taxon>
        <taxon>Macrostomidae</taxon>
        <taxon>Macrostomum</taxon>
    </lineage>
</organism>
<feature type="region of interest" description="Disordered" evidence="3">
    <location>
        <begin position="573"/>
        <end position="639"/>
    </location>
</feature>
<dbReference type="SUPFAM" id="SSF54791">
    <property type="entry name" value="Eukaryotic type KH-domain (KH-domain type I)"/>
    <property type="match status" value="3"/>
</dbReference>
<feature type="domain" description="K Homology" evidence="4">
    <location>
        <begin position="68"/>
        <end position="136"/>
    </location>
</feature>
<keyword evidence="6" id="KW-1185">Reference proteome</keyword>
<dbReference type="AlphaFoldDB" id="A0A267DWU6"/>
<gene>
    <name evidence="5" type="ORF">BOX15_Mlig013605g1</name>
</gene>
<accession>A0A267DWU6</accession>
<evidence type="ECO:0000256" key="1">
    <source>
        <dbReference type="ARBA" id="ARBA00022737"/>
    </source>
</evidence>
<feature type="region of interest" description="Disordered" evidence="3">
    <location>
        <begin position="278"/>
        <end position="313"/>
    </location>
</feature>
<feature type="region of interest" description="Disordered" evidence="3">
    <location>
        <begin position="153"/>
        <end position="182"/>
    </location>
</feature>
<dbReference type="CDD" id="cd22439">
    <property type="entry name" value="KH-I_PCBP_rpt3"/>
    <property type="match status" value="1"/>
</dbReference>
<protein>
    <recommendedName>
        <fullName evidence="4">K Homology domain-containing protein</fullName>
    </recommendedName>
</protein>
<dbReference type="OrthoDB" id="442947at2759"/>
<dbReference type="SMART" id="SM00322">
    <property type="entry name" value="KH"/>
    <property type="match status" value="3"/>
</dbReference>
<dbReference type="EMBL" id="NIVC01003145">
    <property type="protein sequence ID" value="PAA53049.1"/>
    <property type="molecule type" value="Genomic_DNA"/>
</dbReference>
<comment type="caution">
    <text evidence="5">The sequence shown here is derived from an EMBL/GenBank/DDBJ whole genome shotgun (WGS) entry which is preliminary data.</text>
</comment>